<name>A0A1M7ULA0_9ACTN</name>
<proteinExistence type="predicted"/>
<evidence type="ECO:0000313" key="1">
    <source>
        <dbReference type="EMBL" id="SHN83657.1"/>
    </source>
</evidence>
<dbReference type="Proteomes" id="UP000184428">
    <property type="component" value="Unassembled WGS sequence"/>
</dbReference>
<sequence length="67" mass="7116">MSEVTAPEEVRTGACVVRAETDGCTGLRITVTARLDVEDATGDRRTVTTSVATAVASVREFLQAFAR</sequence>
<dbReference type="AlphaFoldDB" id="A0A1M7ULA0"/>
<dbReference type="RefSeq" id="WP_072919922.1">
    <property type="nucleotide sequence ID" value="NZ_FRDM01000021.1"/>
</dbReference>
<organism evidence="1 2">
    <name type="scientific">Geodermatophilus obscurus</name>
    <dbReference type="NCBI Taxonomy" id="1861"/>
    <lineage>
        <taxon>Bacteria</taxon>
        <taxon>Bacillati</taxon>
        <taxon>Actinomycetota</taxon>
        <taxon>Actinomycetes</taxon>
        <taxon>Geodermatophilales</taxon>
        <taxon>Geodermatophilaceae</taxon>
        <taxon>Geodermatophilus</taxon>
    </lineage>
</organism>
<evidence type="ECO:0000313" key="2">
    <source>
        <dbReference type="Proteomes" id="UP000184428"/>
    </source>
</evidence>
<dbReference type="EMBL" id="FRDM01000021">
    <property type="protein sequence ID" value="SHN83657.1"/>
    <property type="molecule type" value="Genomic_DNA"/>
</dbReference>
<accession>A0A1M7ULA0</accession>
<gene>
    <name evidence="1" type="ORF">SAMN05660350_03461</name>
</gene>
<protein>
    <submittedName>
        <fullName evidence="1">Uncharacterized protein</fullName>
    </submittedName>
</protein>
<reference evidence="1 2" key="1">
    <citation type="submission" date="2016-12" db="EMBL/GenBank/DDBJ databases">
        <authorList>
            <person name="Song W.-J."/>
            <person name="Kurnit D.M."/>
        </authorList>
    </citation>
    <scope>NUCLEOTIDE SEQUENCE [LARGE SCALE GENOMIC DNA]</scope>
    <source>
        <strain evidence="1 2">DSM 43162</strain>
    </source>
</reference>